<dbReference type="Proteomes" id="UP001596353">
    <property type="component" value="Unassembled WGS sequence"/>
</dbReference>
<evidence type="ECO:0000313" key="2">
    <source>
        <dbReference type="EMBL" id="MFC6759370.1"/>
    </source>
</evidence>
<sequence>MLILGTTAGLAQTRITPEQFMDRAVGRTLTFESMLDGRLSGSRNSCRAGRPSGPGATAAAPMAMSP</sequence>
<name>A0ABW2B0Y7_9RHOB</name>
<reference evidence="3" key="1">
    <citation type="journal article" date="2019" name="Int. J. Syst. Evol. Microbiol.">
        <title>The Global Catalogue of Microorganisms (GCM) 10K type strain sequencing project: providing services to taxonomists for standard genome sequencing and annotation.</title>
        <authorList>
            <consortium name="The Broad Institute Genomics Platform"/>
            <consortium name="The Broad Institute Genome Sequencing Center for Infectious Disease"/>
            <person name="Wu L."/>
            <person name="Ma J."/>
        </authorList>
    </citation>
    <scope>NUCLEOTIDE SEQUENCE [LARGE SCALE GENOMIC DNA]</scope>
    <source>
        <strain evidence="3">CCUG 66188</strain>
    </source>
</reference>
<gene>
    <name evidence="2" type="ORF">ACFQFQ_07480</name>
</gene>
<comment type="caution">
    <text evidence="2">The sequence shown here is derived from an EMBL/GenBank/DDBJ whole genome shotgun (WGS) entry which is preliminary data.</text>
</comment>
<feature type="region of interest" description="Disordered" evidence="1">
    <location>
        <begin position="36"/>
        <end position="66"/>
    </location>
</feature>
<dbReference type="EMBL" id="JBHSWG010000001">
    <property type="protein sequence ID" value="MFC6759370.1"/>
    <property type="molecule type" value="Genomic_DNA"/>
</dbReference>
<keyword evidence="3" id="KW-1185">Reference proteome</keyword>
<organism evidence="2 3">
    <name type="scientific">Sulfitobacter porphyrae</name>
    <dbReference type="NCBI Taxonomy" id="1246864"/>
    <lineage>
        <taxon>Bacteria</taxon>
        <taxon>Pseudomonadati</taxon>
        <taxon>Pseudomonadota</taxon>
        <taxon>Alphaproteobacteria</taxon>
        <taxon>Rhodobacterales</taxon>
        <taxon>Roseobacteraceae</taxon>
        <taxon>Sulfitobacter</taxon>
    </lineage>
</organism>
<evidence type="ECO:0000256" key="1">
    <source>
        <dbReference type="SAM" id="MobiDB-lite"/>
    </source>
</evidence>
<evidence type="ECO:0000313" key="3">
    <source>
        <dbReference type="Proteomes" id="UP001596353"/>
    </source>
</evidence>
<accession>A0ABW2B0Y7</accession>
<feature type="compositionally biased region" description="Low complexity" evidence="1">
    <location>
        <begin position="47"/>
        <end position="66"/>
    </location>
</feature>
<proteinExistence type="predicted"/>
<protein>
    <submittedName>
        <fullName evidence="2">Uncharacterized protein</fullName>
    </submittedName>
</protein>